<sequence length="150" mass="16331">MENPPAYYDVKNMPPQPPYPVDLQMPTPYGVTGPGYPQTSNYQTTNFPAPNYFPGQGSQAPVIVQQPTTVIIPQNFGHRSQAVTCPFCQQTISSSVTYESGVFTWLMCGVVAILGGIICCCLIPFCVDGCKDAVHACPKCKRMLGSYKII</sequence>
<evidence type="ECO:0000256" key="5">
    <source>
        <dbReference type="ARBA" id="ARBA00022723"/>
    </source>
</evidence>
<comment type="subcellular location">
    <subcellularLocation>
        <location evidence="2">Endosome membrane</location>
        <topology evidence="2">Peripheral membrane protein</topology>
    </subcellularLocation>
    <subcellularLocation>
        <location evidence="1">Late endosome membrane</location>
    </subcellularLocation>
    <subcellularLocation>
        <location evidence="3">Lysosome membrane</location>
        <topology evidence="3">Peripheral membrane protein</topology>
        <orientation evidence="3">Cytoplasmic side</orientation>
    </subcellularLocation>
</comment>
<evidence type="ECO:0000256" key="6">
    <source>
        <dbReference type="ARBA" id="ARBA00022833"/>
    </source>
</evidence>
<keyword evidence="7 8" id="KW-0472">Membrane</keyword>
<dbReference type="AlphaFoldDB" id="A0A448WBP9"/>
<organism evidence="10 11">
    <name type="scientific">Protopolystoma xenopodis</name>
    <dbReference type="NCBI Taxonomy" id="117903"/>
    <lineage>
        <taxon>Eukaryota</taxon>
        <taxon>Metazoa</taxon>
        <taxon>Spiralia</taxon>
        <taxon>Lophotrochozoa</taxon>
        <taxon>Platyhelminthes</taxon>
        <taxon>Monogenea</taxon>
        <taxon>Polyopisthocotylea</taxon>
        <taxon>Polystomatidea</taxon>
        <taxon>Polystomatidae</taxon>
        <taxon>Protopolystoma</taxon>
    </lineage>
</organism>
<keyword evidence="11" id="KW-1185">Reference proteome</keyword>
<dbReference type="PROSITE" id="PS51837">
    <property type="entry name" value="LITAF"/>
    <property type="match status" value="1"/>
</dbReference>
<evidence type="ECO:0000256" key="7">
    <source>
        <dbReference type="ARBA" id="ARBA00023136"/>
    </source>
</evidence>
<evidence type="ECO:0000259" key="9">
    <source>
        <dbReference type="PROSITE" id="PS51837"/>
    </source>
</evidence>
<feature type="domain" description="LITAF" evidence="9">
    <location>
        <begin position="65"/>
        <end position="149"/>
    </location>
</feature>
<comment type="caution">
    <text evidence="10">The sequence shown here is derived from an EMBL/GenBank/DDBJ whole genome shotgun (WGS) entry which is preliminary data.</text>
</comment>
<evidence type="ECO:0000256" key="1">
    <source>
        <dbReference type="ARBA" id="ARBA00004414"/>
    </source>
</evidence>
<evidence type="ECO:0000313" key="10">
    <source>
        <dbReference type="EMBL" id="VEL07906.1"/>
    </source>
</evidence>
<keyword evidence="6" id="KW-0862">Zinc</keyword>
<dbReference type="GO" id="GO:0005765">
    <property type="term" value="C:lysosomal membrane"/>
    <property type="evidence" value="ECO:0007669"/>
    <property type="project" value="UniProtKB-SubCell"/>
</dbReference>
<dbReference type="GO" id="GO:0031902">
    <property type="term" value="C:late endosome membrane"/>
    <property type="evidence" value="ECO:0007669"/>
    <property type="project" value="UniProtKB-SubCell"/>
</dbReference>
<dbReference type="OrthoDB" id="5599753at2759"/>
<reference evidence="10" key="1">
    <citation type="submission" date="2018-11" db="EMBL/GenBank/DDBJ databases">
        <authorList>
            <consortium name="Pathogen Informatics"/>
        </authorList>
    </citation>
    <scope>NUCLEOTIDE SEQUENCE</scope>
</reference>
<feature type="transmembrane region" description="Helical" evidence="8">
    <location>
        <begin position="102"/>
        <end position="125"/>
    </location>
</feature>
<keyword evidence="5" id="KW-0479">Metal-binding</keyword>
<dbReference type="Pfam" id="PF10601">
    <property type="entry name" value="zf-LITAF-like"/>
    <property type="match status" value="1"/>
</dbReference>
<dbReference type="SMART" id="SM00714">
    <property type="entry name" value="LITAF"/>
    <property type="match status" value="1"/>
</dbReference>
<evidence type="ECO:0000256" key="2">
    <source>
        <dbReference type="ARBA" id="ARBA00004481"/>
    </source>
</evidence>
<dbReference type="EMBL" id="CAAALY010002718">
    <property type="protein sequence ID" value="VEL07906.1"/>
    <property type="molecule type" value="Genomic_DNA"/>
</dbReference>
<evidence type="ECO:0000256" key="4">
    <source>
        <dbReference type="ARBA" id="ARBA00005975"/>
    </source>
</evidence>
<keyword evidence="8" id="KW-0812">Transmembrane</keyword>
<dbReference type="InterPro" id="IPR037519">
    <property type="entry name" value="LITAF_fam"/>
</dbReference>
<dbReference type="InterPro" id="IPR006629">
    <property type="entry name" value="LITAF"/>
</dbReference>
<dbReference type="Proteomes" id="UP000784294">
    <property type="component" value="Unassembled WGS sequence"/>
</dbReference>
<dbReference type="GO" id="GO:0008270">
    <property type="term" value="F:zinc ion binding"/>
    <property type="evidence" value="ECO:0007669"/>
    <property type="project" value="TreeGrafter"/>
</dbReference>
<dbReference type="PANTHER" id="PTHR23292:SF6">
    <property type="entry name" value="FI16602P1-RELATED"/>
    <property type="match status" value="1"/>
</dbReference>
<proteinExistence type="inferred from homology"/>
<name>A0A448WBP9_9PLAT</name>
<gene>
    <name evidence="10" type="ORF">PXEA_LOCUS1346</name>
</gene>
<protein>
    <recommendedName>
        <fullName evidence="9">LITAF domain-containing protein</fullName>
    </recommendedName>
</protein>
<dbReference type="PANTHER" id="PTHR23292">
    <property type="entry name" value="LIPOPOLYSACCHARIDE-INDUCED TUMOR NECROSIS FACTOR-ALPHA FACTOR"/>
    <property type="match status" value="1"/>
</dbReference>
<comment type="similarity">
    <text evidence="4">Belongs to the CDIP1/LITAF family.</text>
</comment>
<evidence type="ECO:0000313" key="11">
    <source>
        <dbReference type="Proteomes" id="UP000784294"/>
    </source>
</evidence>
<evidence type="ECO:0000256" key="8">
    <source>
        <dbReference type="SAM" id="Phobius"/>
    </source>
</evidence>
<evidence type="ECO:0000256" key="3">
    <source>
        <dbReference type="ARBA" id="ARBA00004630"/>
    </source>
</evidence>
<accession>A0A448WBP9</accession>
<keyword evidence="8" id="KW-1133">Transmembrane helix</keyword>